<evidence type="ECO:0000313" key="6">
    <source>
        <dbReference type="EMBL" id="EIY44678.1"/>
    </source>
</evidence>
<evidence type="ECO:0000256" key="2">
    <source>
        <dbReference type="ARBA" id="ARBA00022801"/>
    </source>
</evidence>
<dbReference type="GO" id="GO:0004650">
    <property type="term" value="F:polygalacturonase activity"/>
    <property type="evidence" value="ECO:0007669"/>
    <property type="project" value="InterPro"/>
</dbReference>
<evidence type="ECO:0000313" key="7">
    <source>
        <dbReference type="Proteomes" id="UP000003089"/>
    </source>
</evidence>
<keyword evidence="2 4" id="KW-0378">Hydrolase</keyword>
<organism evidence="6 7">
    <name type="scientific">Bacteroides nordii CL02T12C05</name>
    <dbReference type="NCBI Taxonomy" id="997884"/>
    <lineage>
        <taxon>Bacteria</taxon>
        <taxon>Pseudomonadati</taxon>
        <taxon>Bacteroidota</taxon>
        <taxon>Bacteroidia</taxon>
        <taxon>Bacteroidales</taxon>
        <taxon>Bacteroidaceae</taxon>
        <taxon>Bacteroides</taxon>
    </lineage>
</organism>
<keyword evidence="7" id="KW-1185">Reference proteome</keyword>
<dbReference type="EMBL" id="AGXS01000026">
    <property type="protein sequence ID" value="EIY44678.1"/>
    <property type="molecule type" value="Genomic_DNA"/>
</dbReference>
<sequence length="523" mass="59318">MVRIILLCVLMIGSTMLRAAEATQVVTYPLASCYQQGEQHTLRVGETEVPVQAFTPIYDFTHFSFSGRQTVTITVNEEITNYTITPLSLGLKATVDGNKLSFDIEGSRYLIVKINNLKELAIAGDNLETEVPDSEGEGIYNILSKPYKADKKGKKPSTVAIQTAIDDACRNGGGIVYVPAGLYYCGNLVLRSNVHIYMEGGAVIRGTGNPKDYITHYRKESLQMDGTWFIYTDENTSNIKIYGRGTIDGNGSYMRNQHKYLNNLLMPMQCSGFTVDGITFIDSGLWGVIPTRCDHVLLQNTKHYNENDKDHEDDSIDIQECQHVLVRHTIAIAEDDTYSTKTWTHTTDIADKWYGDPEPLDDVTFDDCLGWSRCATFKLGFGVEQDQTNLRFVNSTSYKSMRAIAVNHKWGKGIARNVVFDNIDIEGFWPRDKNNSRWLEIYLQAPETVEDIVIRNVRVRDKGNTPSIIKGYDAKHPLKNIILENIYMYDRNVPAYSLEEMNITDVNKYIERLQLIQTYHANR</sequence>
<dbReference type="PANTHER" id="PTHR31339:SF9">
    <property type="entry name" value="PLASMIN AND FIBRONECTIN-BINDING PROTEIN A"/>
    <property type="match status" value="1"/>
</dbReference>
<dbReference type="AlphaFoldDB" id="I9RQ21"/>
<keyword evidence="3 4" id="KW-0326">Glycosidase</keyword>
<dbReference type="PATRIC" id="fig|997884.3.peg.4069"/>
<reference evidence="6 7" key="1">
    <citation type="submission" date="2012-02" db="EMBL/GenBank/DDBJ databases">
        <title>The Genome Sequence of Bacteroides nordii CL02T12C05.</title>
        <authorList>
            <consortium name="The Broad Institute Genome Sequencing Platform"/>
            <person name="Earl A."/>
            <person name="Ward D."/>
            <person name="Feldgarden M."/>
            <person name="Gevers D."/>
            <person name="Zitomersky N.L."/>
            <person name="Coyne M.J."/>
            <person name="Comstock L.E."/>
            <person name="Young S.K."/>
            <person name="Zeng Q."/>
            <person name="Gargeya S."/>
            <person name="Fitzgerald M."/>
            <person name="Haas B."/>
            <person name="Abouelleil A."/>
            <person name="Alvarado L."/>
            <person name="Arachchi H.M."/>
            <person name="Berlin A."/>
            <person name="Chapman S.B."/>
            <person name="Gearin G."/>
            <person name="Goldberg J."/>
            <person name="Griggs A."/>
            <person name="Gujja S."/>
            <person name="Hansen M."/>
            <person name="Heiman D."/>
            <person name="Howarth C."/>
            <person name="Larimer J."/>
            <person name="Lui A."/>
            <person name="MacDonald P.J.P."/>
            <person name="McCowen C."/>
            <person name="Montmayeur A."/>
            <person name="Murphy C."/>
            <person name="Neiman D."/>
            <person name="Pearson M."/>
            <person name="Priest M."/>
            <person name="Roberts A."/>
            <person name="Saif S."/>
            <person name="Shea T."/>
            <person name="Sisk P."/>
            <person name="Stolte C."/>
            <person name="Sykes S."/>
            <person name="Wortman J."/>
            <person name="Nusbaum C."/>
            <person name="Birren B."/>
        </authorList>
    </citation>
    <scope>NUCLEOTIDE SEQUENCE [LARGE SCALE GENOMIC DNA]</scope>
    <source>
        <strain evidence="6 7">CL02T12C05</strain>
    </source>
</reference>
<comment type="similarity">
    <text evidence="1 4">Belongs to the glycosyl hydrolase 28 family.</text>
</comment>
<name>I9RQ21_9BACE</name>
<dbReference type="PANTHER" id="PTHR31339">
    <property type="entry name" value="PECTIN LYASE-RELATED"/>
    <property type="match status" value="1"/>
</dbReference>
<dbReference type="STRING" id="997884.HMPREF1068_03965"/>
<dbReference type="Gene3D" id="2.160.20.10">
    <property type="entry name" value="Single-stranded right-handed beta-helix, Pectin lyase-like"/>
    <property type="match status" value="1"/>
</dbReference>
<evidence type="ECO:0000256" key="5">
    <source>
        <dbReference type="SAM" id="SignalP"/>
    </source>
</evidence>
<dbReference type="InterPro" id="IPR012334">
    <property type="entry name" value="Pectin_lyas_fold"/>
</dbReference>
<dbReference type="InterPro" id="IPR051801">
    <property type="entry name" value="GH28_Enzymes"/>
</dbReference>
<dbReference type="Proteomes" id="UP000003089">
    <property type="component" value="Unassembled WGS sequence"/>
</dbReference>
<protein>
    <recommendedName>
        <fullName evidence="8">Pectate lyase superfamily protein domain-containing protein</fullName>
    </recommendedName>
</protein>
<dbReference type="InterPro" id="IPR011050">
    <property type="entry name" value="Pectin_lyase_fold/virulence"/>
</dbReference>
<gene>
    <name evidence="6" type="ORF">HMPREF1068_03965</name>
</gene>
<proteinExistence type="inferred from homology"/>
<evidence type="ECO:0000256" key="4">
    <source>
        <dbReference type="RuleBase" id="RU361169"/>
    </source>
</evidence>
<evidence type="ECO:0008006" key="8">
    <source>
        <dbReference type="Google" id="ProtNLM"/>
    </source>
</evidence>
<feature type="signal peptide" evidence="5">
    <location>
        <begin position="1"/>
        <end position="19"/>
    </location>
</feature>
<feature type="chain" id="PRO_5003724846" description="Pectate lyase superfamily protein domain-containing protein" evidence="5">
    <location>
        <begin position="20"/>
        <end position="523"/>
    </location>
</feature>
<evidence type="ECO:0000256" key="3">
    <source>
        <dbReference type="ARBA" id="ARBA00023295"/>
    </source>
</evidence>
<dbReference type="SUPFAM" id="SSF51126">
    <property type="entry name" value="Pectin lyase-like"/>
    <property type="match status" value="1"/>
</dbReference>
<dbReference type="HOGENOM" id="CLU_011370_1_0_10"/>
<dbReference type="InterPro" id="IPR000743">
    <property type="entry name" value="Glyco_hydro_28"/>
</dbReference>
<dbReference type="Pfam" id="PF00295">
    <property type="entry name" value="Glyco_hydro_28"/>
    <property type="match status" value="1"/>
</dbReference>
<dbReference type="GO" id="GO:0005975">
    <property type="term" value="P:carbohydrate metabolic process"/>
    <property type="evidence" value="ECO:0007669"/>
    <property type="project" value="InterPro"/>
</dbReference>
<keyword evidence="5" id="KW-0732">Signal</keyword>
<comment type="caution">
    <text evidence="6">The sequence shown here is derived from an EMBL/GenBank/DDBJ whole genome shotgun (WGS) entry which is preliminary data.</text>
</comment>
<evidence type="ECO:0000256" key="1">
    <source>
        <dbReference type="ARBA" id="ARBA00008834"/>
    </source>
</evidence>
<accession>I9RQ21</accession>
<dbReference type="eggNOG" id="COG5434">
    <property type="taxonomic scope" value="Bacteria"/>
</dbReference>
<dbReference type="RefSeq" id="WP_007487280.1">
    <property type="nucleotide sequence ID" value="NZ_JH724316.1"/>
</dbReference>